<protein>
    <recommendedName>
        <fullName evidence="2">UspA domain-containing protein</fullName>
    </recommendedName>
</protein>
<evidence type="ECO:0000259" key="2">
    <source>
        <dbReference type="Pfam" id="PF00582"/>
    </source>
</evidence>
<reference evidence="3" key="1">
    <citation type="submission" date="2020-12" db="EMBL/GenBank/DDBJ databases">
        <title>Metabolic potential, ecology and presence of endohyphal bacteria is reflected in genomic diversity of Mucoromycotina.</title>
        <authorList>
            <person name="Muszewska A."/>
            <person name="Okrasinska A."/>
            <person name="Steczkiewicz K."/>
            <person name="Drgas O."/>
            <person name="Orlowska M."/>
            <person name="Perlinska-Lenart U."/>
            <person name="Aleksandrzak-Piekarczyk T."/>
            <person name="Szatraj K."/>
            <person name="Zielenkiewicz U."/>
            <person name="Pilsyk S."/>
            <person name="Malc E."/>
            <person name="Mieczkowski P."/>
            <person name="Kruszewska J.S."/>
            <person name="Biernat P."/>
            <person name="Pawlowska J."/>
        </authorList>
    </citation>
    <scope>NUCLEOTIDE SEQUENCE</scope>
    <source>
        <strain evidence="3">CBS 226.32</strain>
    </source>
</reference>
<evidence type="ECO:0000313" key="4">
    <source>
        <dbReference type="Proteomes" id="UP000650833"/>
    </source>
</evidence>
<organism evidence="3 4">
    <name type="scientific">Mucor plumbeus</name>
    <dbReference type="NCBI Taxonomy" id="97098"/>
    <lineage>
        <taxon>Eukaryota</taxon>
        <taxon>Fungi</taxon>
        <taxon>Fungi incertae sedis</taxon>
        <taxon>Mucoromycota</taxon>
        <taxon>Mucoromycotina</taxon>
        <taxon>Mucoromycetes</taxon>
        <taxon>Mucorales</taxon>
        <taxon>Mucorineae</taxon>
        <taxon>Mucoraceae</taxon>
        <taxon>Mucor</taxon>
    </lineage>
</organism>
<comment type="caution">
    <text evidence="3">The sequence shown here is derived from an EMBL/GenBank/DDBJ whole genome shotgun (WGS) entry which is preliminary data.</text>
</comment>
<dbReference type="PANTHER" id="PTHR47815:SF1">
    <property type="entry name" value="UNIVERSAL STRESS PROTEIN A FAMILY PROTEIN C25B2.10"/>
    <property type="match status" value="1"/>
</dbReference>
<evidence type="ECO:0000256" key="1">
    <source>
        <dbReference type="SAM" id="MobiDB-lite"/>
    </source>
</evidence>
<dbReference type="Pfam" id="PF00582">
    <property type="entry name" value="Usp"/>
    <property type="match status" value="1"/>
</dbReference>
<sequence length="268" mass="31078">MMTDNKSRKVHIIEPSLYSKLNKQTSSLSLESRHSIQSSYDSTRTYQRRVSFDNVTNISPAFHSYTLKQCSRGFERTRRSRTFIVAIDLDSNKIEPLIFALTNLVDEGDEIVVVGVYPQSQLIDFEELQPKIKAQEIMNWIVESHQGDNISMVVELTFGRPELALEEMMRMYQPSMLVVGSRNKTKYKHAYSGAGIFKYRLKHSTIPVVIVRDKLQPRRQPDHKEPCPSSISRDLTKQDNNRQQHVKLENQCLSRRVRKTLAIFLCTQ</sequence>
<gene>
    <name evidence="3" type="ORF">INT46_000233</name>
</gene>
<dbReference type="Gene3D" id="3.40.50.620">
    <property type="entry name" value="HUPs"/>
    <property type="match status" value="1"/>
</dbReference>
<proteinExistence type="predicted"/>
<accession>A0A8H7UM01</accession>
<dbReference type="Proteomes" id="UP000650833">
    <property type="component" value="Unassembled WGS sequence"/>
</dbReference>
<dbReference type="OrthoDB" id="843225at2759"/>
<keyword evidence="4" id="KW-1185">Reference proteome</keyword>
<dbReference type="EMBL" id="JAEPRC010000881">
    <property type="protein sequence ID" value="KAG2190986.1"/>
    <property type="molecule type" value="Genomic_DNA"/>
</dbReference>
<feature type="compositionally biased region" description="Basic and acidic residues" evidence="1">
    <location>
        <begin position="215"/>
        <end position="226"/>
    </location>
</feature>
<feature type="domain" description="UspA" evidence="2">
    <location>
        <begin position="81"/>
        <end position="212"/>
    </location>
</feature>
<feature type="region of interest" description="Disordered" evidence="1">
    <location>
        <begin position="215"/>
        <end position="240"/>
    </location>
</feature>
<dbReference type="SUPFAM" id="SSF52402">
    <property type="entry name" value="Adenine nucleotide alpha hydrolases-like"/>
    <property type="match status" value="1"/>
</dbReference>
<name>A0A8H7UM01_9FUNG</name>
<dbReference type="AlphaFoldDB" id="A0A8H7UM01"/>
<dbReference type="PANTHER" id="PTHR47815">
    <property type="entry name" value="UNIVERSAL STRESS PROTEIN A FAMILY PROTEIN C25B2.10"/>
    <property type="match status" value="1"/>
</dbReference>
<dbReference type="InterPro" id="IPR014729">
    <property type="entry name" value="Rossmann-like_a/b/a_fold"/>
</dbReference>
<evidence type="ECO:0000313" key="3">
    <source>
        <dbReference type="EMBL" id="KAG2190986.1"/>
    </source>
</evidence>
<dbReference type="InterPro" id="IPR006016">
    <property type="entry name" value="UspA"/>
</dbReference>